<protein>
    <recommendedName>
        <fullName evidence="1">Dinitrogenase iron-molybdenum cofactor biosynthesis domain-containing protein</fullName>
    </recommendedName>
</protein>
<sequence length="118" mass="13058">MTKIAIPTFRKRVSPVFDTCKHMLVINCKNGSEVGRESIFLDNMTLNERCRIIENLGVTVIICGGISEAFGKILKCVKIELTNGIAGEVEDVLSAYLDGCLDTPKFYMPGFNPNGERK</sequence>
<accession>A0A5K7Z8Y3</accession>
<gene>
    <name evidence="2" type="ORF">DSCW_46470</name>
</gene>
<feature type="domain" description="Dinitrogenase iron-molybdenum cofactor biosynthesis" evidence="1">
    <location>
        <begin position="11"/>
        <end position="97"/>
    </location>
</feature>
<evidence type="ECO:0000313" key="2">
    <source>
        <dbReference type="EMBL" id="BBO77230.1"/>
    </source>
</evidence>
<reference evidence="2 3" key="1">
    <citation type="submission" date="2019-11" db="EMBL/GenBank/DDBJ databases">
        <title>Comparative genomics of hydrocarbon-degrading Desulfosarcina strains.</title>
        <authorList>
            <person name="Watanabe M."/>
            <person name="Kojima H."/>
            <person name="Fukui M."/>
        </authorList>
    </citation>
    <scope>NUCLEOTIDE SEQUENCE [LARGE SCALE GENOMIC DNA]</scope>
    <source>
        <strain evidence="2 3">PP31</strain>
    </source>
</reference>
<dbReference type="Pfam" id="PF02579">
    <property type="entry name" value="Nitro_FeMo-Co"/>
    <property type="match status" value="1"/>
</dbReference>
<dbReference type="SUPFAM" id="SSF53146">
    <property type="entry name" value="Nitrogenase accessory factor-like"/>
    <property type="match status" value="1"/>
</dbReference>
<dbReference type="EMBL" id="AP021875">
    <property type="protein sequence ID" value="BBO77230.1"/>
    <property type="molecule type" value="Genomic_DNA"/>
</dbReference>
<dbReference type="InterPro" id="IPR003731">
    <property type="entry name" value="Di-Nase_FeMo-co_biosynth"/>
</dbReference>
<organism evidence="2 3">
    <name type="scientific">Desulfosarcina widdelii</name>
    <dbReference type="NCBI Taxonomy" id="947919"/>
    <lineage>
        <taxon>Bacteria</taxon>
        <taxon>Pseudomonadati</taxon>
        <taxon>Thermodesulfobacteriota</taxon>
        <taxon>Desulfobacteria</taxon>
        <taxon>Desulfobacterales</taxon>
        <taxon>Desulfosarcinaceae</taxon>
        <taxon>Desulfosarcina</taxon>
    </lineage>
</organism>
<name>A0A5K7Z8Y3_9BACT</name>
<evidence type="ECO:0000313" key="3">
    <source>
        <dbReference type="Proteomes" id="UP000427769"/>
    </source>
</evidence>
<dbReference type="RefSeq" id="WP_155305996.1">
    <property type="nucleotide sequence ID" value="NZ_AP021875.1"/>
</dbReference>
<dbReference type="AlphaFoldDB" id="A0A5K7Z8Y3"/>
<dbReference type="InterPro" id="IPR036105">
    <property type="entry name" value="DiNase_FeMo-co_biosyn_sf"/>
</dbReference>
<proteinExistence type="predicted"/>
<dbReference type="KEGG" id="dwd:DSCW_46470"/>
<dbReference type="Proteomes" id="UP000427769">
    <property type="component" value="Chromosome"/>
</dbReference>
<evidence type="ECO:0000259" key="1">
    <source>
        <dbReference type="Pfam" id="PF02579"/>
    </source>
</evidence>
<dbReference type="Gene3D" id="3.30.420.130">
    <property type="entry name" value="Dinitrogenase iron-molybdenum cofactor biosynthesis domain"/>
    <property type="match status" value="1"/>
</dbReference>
<keyword evidence="3" id="KW-1185">Reference proteome</keyword>
<dbReference type="OrthoDB" id="280278at2"/>